<evidence type="ECO:0000313" key="2">
    <source>
        <dbReference type="Proteomes" id="UP000657385"/>
    </source>
</evidence>
<evidence type="ECO:0000313" key="1">
    <source>
        <dbReference type="EMBL" id="MBF9070026.1"/>
    </source>
</evidence>
<name>A0A931FFM5_9ACTN</name>
<protein>
    <submittedName>
        <fullName evidence="1">Uncharacterized protein</fullName>
    </submittedName>
</protein>
<keyword evidence="2" id="KW-1185">Reference proteome</keyword>
<dbReference type="Proteomes" id="UP000657385">
    <property type="component" value="Unassembled WGS sequence"/>
</dbReference>
<sequence>MSDVVRPSEEQIARVRTAADAVKAAVDAHLAAVETRAGQGDPAVADAYEALAVAADAYDELLDEVYDEFTPFEVPHPDGSGLSDGIEPEAVSVLIRRDYTVTDPGALREAVGAPTVTGALRTLFSDFEPDRVARHASDFGLEEGDSTLWILAADPSEPGEWLADPFDAAEPELLIARFDVIEEYEDELDEALDPS</sequence>
<organism evidence="1 2">
    <name type="scientific">Streptacidiphilus fuscans</name>
    <dbReference type="NCBI Taxonomy" id="2789292"/>
    <lineage>
        <taxon>Bacteria</taxon>
        <taxon>Bacillati</taxon>
        <taxon>Actinomycetota</taxon>
        <taxon>Actinomycetes</taxon>
        <taxon>Kitasatosporales</taxon>
        <taxon>Streptomycetaceae</taxon>
        <taxon>Streptacidiphilus</taxon>
    </lineage>
</organism>
<dbReference type="AlphaFoldDB" id="A0A931FFM5"/>
<dbReference type="RefSeq" id="WP_196195197.1">
    <property type="nucleotide sequence ID" value="NZ_JADPRT010000007.1"/>
</dbReference>
<gene>
    <name evidence="1" type="ORF">I2501_18545</name>
</gene>
<accession>A0A931FFM5</accession>
<dbReference type="EMBL" id="JADPRT010000007">
    <property type="protein sequence ID" value="MBF9070026.1"/>
    <property type="molecule type" value="Genomic_DNA"/>
</dbReference>
<proteinExistence type="predicted"/>
<reference evidence="1" key="1">
    <citation type="submission" date="2020-11" db="EMBL/GenBank/DDBJ databases">
        <title>Isolation and identification of active actinomycetes.</title>
        <authorList>
            <person name="Yu B."/>
        </authorList>
    </citation>
    <scope>NUCLEOTIDE SEQUENCE</scope>
    <source>
        <strain evidence="1">NEAU-YB345</strain>
    </source>
</reference>
<comment type="caution">
    <text evidence="1">The sequence shown here is derived from an EMBL/GenBank/DDBJ whole genome shotgun (WGS) entry which is preliminary data.</text>
</comment>